<feature type="transmembrane region" description="Helical" evidence="10">
    <location>
        <begin position="206"/>
        <end position="226"/>
    </location>
</feature>
<feature type="transmembrane region" description="Helical" evidence="10">
    <location>
        <begin position="148"/>
        <end position="166"/>
    </location>
</feature>
<proteinExistence type="inferred from homology"/>
<feature type="transmembrane region" description="Helical" evidence="10">
    <location>
        <begin position="56"/>
        <end position="82"/>
    </location>
</feature>
<keyword evidence="3" id="KW-0813">Transport</keyword>
<accession>A0A0G1QH62</accession>
<dbReference type="PROSITE" id="PS00756">
    <property type="entry name" value="SECY_2"/>
    <property type="match status" value="1"/>
</dbReference>
<dbReference type="Gene3D" id="1.10.3370.10">
    <property type="entry name" value="SecY subunit domain"/>
    <property type="match status" value="1"/>
</dbReference>
<dbReference type="PANTHER" id="PTHR10906">
    <property type="entry name" value="SECY/SEC61-ALPHA FAMILY MEMBER"/>
    <property type="match status" value="1"/>
</dbReference>
<keyword evidence="8 10" id="KW-0472">Membrane</keyword>
<dbReference type="PRINTS" id="PR00303">
    <property type="entry name" value="SECYTRNLCASE"/>
</dbReference>
<dbReference type="AlphaFoldDB" id="A0A0G1QH62"/>
<evidence type="ECO:0000256" key="2">
    <source>
        <dbReference type="ARBA" id="ARBA00005751"/>
    </source>
</evidence>
<protein>
    <submittedName>
        <fullName evidence="11">Protein translocase subunit SecY</fullName>
    </submittedName>
</protein>
<feature type="transmembrane region" description="Helical" evidence="10">
    <location>
        <begin position="117"/>
        <end position="136"/>
    </location>
</feature>
<evidence type="ECO:0000256" key="7">
    <source>
        <dbReference type="ARBA" id="ARBA00023010"/>
    </source>
</evidence>
<gene>
    <name evidence="11" type="ORF">UX60_C0010G0016</name>
</gene>
<dbReference type="SUPFAM" id="SSF103491">
    <property type="entry name" value="Preprotein translocase SecY subunit"/>
    <property type="match status" value="1"/>
</dbReference>
<evidence type="ECO:0000256" key="1">
    <source>
        <dbReference type="ARBA" id="ARBA00004141"/>
    </source>
</evidence>
<sequence>MFGVLLHIWKSKDLRTKILFSIALLAFVRVIAHIPLPGIDRVQLDNFLNQSQNQVFSVLSIFTGGSISNISIDLMGVGPYITASIVVQLMTKIVPAWEEISKEGTSGREKLNQFTRYLTVPMAILQGYGMLVLLKSQNILTTITTGEIMMMLTVIVATSIFVMWIGELISERGLGNGISLIIALGIIAGLPQQILNTATIAQAGNISTLIILAILAVLTIAVIVIMNDAERKVPVTYPRRVIAPSAGSGADSYLPLKVNTAGVIPIIFAL</sequence>
<feature type="non-terminal residue" evidence="11">
    <location>
        <position position="270"/>
    </location>
</feature>
<feature type="transmembrane region" description="Helical" evidence="10">
    <location>
        <begin position="173"/>
        <end position="194"/>
    </location>
</feature>
<reference evidence="11 12" key="1">
    <citation type="journal article" date="2015" name="Nature">
        <title>rRNA introns, odd ribosomes, and small enigmatic genomes across a large radiation of phyla.</title>
        <authorList>
            <person name="Brown C.T."/>
            <person name="Hug L.A."/>
            <person name="Thomas B.C."/>
            <person name="Sharon I."/>
            <person name="Castelle C.J."/>
            <person name="Singh A."/>
            <person name="Wilkins M.J."/>
            <person name="Williams K.H."/>
            <person name="Banfield J.F."/>
        </authorList>
    </citation>
    <scope>NUCLEOTIDE SEQUENCE [LARGE SCALE GENOMIC DNA]</scope>
</reference>
<keyword evidence="7" id="KW-0811">Translocation</keyword>
<dbReference type="GO" id="GO:0015031">
    <property type="term" value="P:protein transport"/>
    <property type="evidence" value="ECO:0007669"/>
    <property type="project" value="UniProtKB-KW"/>
</dbReference>
<dbReference type="InterPro" id="IPR002208">
    <property type="entry name" value="SecY/SEC61-alpha"/>
</dbReference>
<evidence type="ECO:0000256" key="3">
    <source>
        <dbReference type="ARBA" id="ARBA00022448"/>
    </source>
</evidence>
<evidence type="ECO:0000256" key="5">
    <source>
        <dbReference type="ARBA" id="ARBA00022927"/>
    </source>
</evidence>
<keyword evidence="6 10" id="KW-1133">Transmembrane helix</keyword>
<comment type="caution">
    <text evidence="11">The sequence shown here is derived from an EMBL/GenBank/DDBJ whole genome shotgun (WGS) entry which is preliminary data.</text>
</comment>
<evidence type="ECO:0000256" key="6">
    <source>
        <dbReference type="ARBA" id="ARBA00022989"/>
    </source>
</evidence>
<name>A0A0G1QH62_9BACT</name>
<evidence type="ECO:0000313" key="11">
    <source>
        <dbReference type="EMBL" id="KKU44177.1"/>
    </source>
</evidence>
<keyword evidence="4 10" id="KW-0812">Transmembrane</keyword>
<dbReference type="Pfam" id="PF00344">
    <property type="entry name" value="SecY"/>
    <property type="match status" value="1"/>
</dbReference>
<evidence type="ECO:0000313" key="12">
    <source>
        <dbReference type="Proteomes" id="UP000034487"/>
    </source>
</evidence>
<evidence type="ECO:0000256" key="10">
    <source>
        <dbReference type="SAM" id="Phobius"/>
    </source>
</evidence>
<keyword evidence="5" id="KW-0653">Protein transport</keyword>
<evidence type="ECO:0000256" key="9">
    <source>
        <dbReference type="RuleBase" id="RU004349"/>
    </source>
</evidence>
<dbReference type="InterPro" id="IPR023201">
    <property type="entry name" value="SecY_dom_sf"/>
</dbReference>
<dbReference type="Proteomes" id="UP000034487">
    <property type="component" value="Unassembled WGS sequence"/>
</dbReference>
<comment type="subcellular location">
    <subcellularLocation>
        <location evidence="1">Membrane</location>
        <topology evidence="1">Multi-pass membrane protein</topology>
    </subcellularLocation>
</comment>
<evidence type="ECO:0000256" key="4">
    <source>
        <dbReference type="ARBA" id="ARBA00022692"/>
    </source>
</evidence>
<comment type="similarity">
    <text evidence="2 9">Belongs to the SecY/SEC61-alpha family.</text>
</comment>
<dbReference type="EMBL" id="LCMV01000010">
    <property type="protein sequence ID" value="KKU44177.1"/>
    <property type="molecule type" value="Genomic_DNA"/>
</dbReference>
<evidence type="ECO:0000256" key="8">
    <source>
        <dbReference type="ARBA" id="ARBA00023136"/>
    </source>
</evidence>
<dbReference type="GO" id="GO:0016020">
    <property type="term" value="C:membrane"/>
    <property type="evidence" value="ECO:0007669"/>
    <property type="project" value="UniProtKB-SubCell"/>
</dbReference>
<dbReference type="InterPro" id="IPR030659">
    <property type="entry name" value="SecY_CS"/>
</dbReference>
<organism evidence="11 12">
    <name type="scientific">Berkelbacteria bacterium GW2011_GWA2_46_7</name>
    <dbReference type="NCBI Taxonomy" id="1618335"/>
    <lineage>
        <taxon>Bacteria</taxon>
        <taxon>Candidatus Berkelbacteria</taxon>
    </lineage>
</organism>